<dbReference type="AlphaFoldDB" id="A0A1C3KE58"/>
<dbReference type="Proteomes" id="UP000219799">
    <property type="component" value="Chromosome 10"/>
</dbReference>
<proteinExistence type="predicted"/>
<feature type="region of interest" description="Disordered" evidence="1">
    <location>
        <begin position="1"/>
        <end position="28"/>
    </location>
</feature>
<name>A0A1C3KE58_PLAMA</name>
<gene>
    <name evidence="2" type="primary">PmlGA01_100031000</name>
    <name evidence="2" type="ORF">PMLGA01_100031000</name>
</gene>
<protein>
    <submittedName>
        <fullName evidence="2">Uncharacterized protein</fullName>
    </submittedName>
</protein>
<reference evidence="2 3" key="1">
    <citation type="submission" date="2016-06" db="EMBL/GenBank/DDBJ databases">
        <authorList>
            <consortium name="Pathogen Informatics"/>
        </authorList>
    </citation>
    <scope>NUCLEOTIDE SEQUENCE [LARGE SCALE GENOMIC DNA]</scope>
    <source>
        <strain evidence="2">PmlGA01</strain>
    </source>
</reference>
<dbReference type="EMBL" id="LT594498">
    <property type="protein sequence ID" value="SBT71829.1"/>
    <property type="molecule type" value="Genomic_DNA"/>
</dbReference>
<accession>A0A1C3KE58</accession>
<evidence type="ECO:0000256" key="1">
    <source>
        <dbReference type="SAM" id="MobiDB-lite"/>
    </source>
</evidence>
<dbReference type="VEuPathDB" id="PlasmoDB:PmUG01_10039800"/>
<sequence>MECNDKENVSMSDDLKEEQENIKGENDNFNLQMHEVLQRGKNLDEEISSNRVGPLVAKAKKLSNNGFTDNITKEAIVKASSLLGAQCIMPGYDKELLEKLKNRRV</sequence>
<organism evidence="2 3">
    <name type="scientific">Plasmodium malariae</name>
    <dbReference type="NCBI Taxonomy" id="5858"/>
    <lineage>
        <taxon>Eukaryota</taxon>
        <taxon>Sar</taxon>
        <taxon>Alveolata</taxon>
        <taxon>Apicomplexa</taxon>
        <taxon>Aconoidasida</taxon>
        <taxon>Haemosporida</taxon>
        <taxon>Plasmodiidae</taxon>
        <taxon>Plasmodium</taxon>
        <taxon>Plasmodium (Plasmodium)</taxon>
    </lineage>
</organism>
<evidence type="ECO:0000313" key="3">
    <source>
        <dbReference type="Proteomes" id="UP000219799"/>
    </source>
</evidence>
<evidence type="ECO:0000313" key="2">
    <source>
        <dbReference type="EMBL" id="SBT71829.1"/>
    </source>
</evidence>